<feature type="compositionally biased region" description="Polar residues" evidence="1">
    <location>
        <begin position="132"/>
        <end position="141"/>
    </location>
</feature>
<dbReference type="AlphaFoldDB" id="A0A7J6XI94"/>
<accession>A0A7J6XI94</accession>
<feature type="region of interest" description="Disordered" evidence="1">
    <location>
        <begin position="116"/>
        <end position="161"/>
    </location>
</feature>
<sequence length="418" mass="44196">MPARALRITRNPLCRWCRPSLTAVTGPPLPPPEPLPDVSTATPCLPASGGLTSSCPTCDRARLSVHSMRAHARRAQPGVIMVGEGLPCGCHNGATVFLTGASRAVRHRKCQACQQARHAGSTKAGTRDGPGSSATASSQTPRAADPRRTTGDCASSTAGMPSSLGTGTATVCDCPSPHDGPFATEYLPLLYGRPLRYSPVIVAAYNQNRITSCFVMNIGCTSRGPTIHVVCGDLFFLLLLCFCVAVGAAPSCVCVPSVRGADTTDLSRRMYMRWSLVCRSCLLLPLPSVCWCCGRAVCVCACCRGLECVSCVVCGVRCMPGCCPLLMWCALCVCLPHLSSPLLLSMSLTVQISSTPLNDHTHDDDDVPSAVRPVGARPVLLPVLVRGRHSVSSCRFFPDDHGDHTPGISPRGEVQTQI</sequence>
<feature type="compositionally biased region" description="Polar residues" evidence="1">
    <location>
        <begin position="152"/>
        <end position="161"/>
    </location>
</feature>
<evidence type="ECO:0008006" key="4">
    <source>
        <dbReference type="Google" id="ProtNLM"/>
    </source>
</evidence>
<evidence type="ECO:0000256" key="1">
    <source>
        <dbReference type="SAM" id="MobiDB-lite"/>
    </source>
</evidence>
<gene>
    <name evidence="2" type="ORF">ECC02_013186</name>
</gene>
<dbReference type="VEuPathDB" id="TriTrypDB:ECC02_013186"/>
<proteinExistence type="predicted"/>
<name>A0A7J6XI94_TRYCR</name>
<comment type="caution">
    <text evidence="2">The sequence shown here is derived from an EMBL/GenBank/DDBJ whole genome shotgun (WGS) entry which is preliminary data.</text>
</comment>
<evidence type="ECO:0000313" key="3">
    <source>
        <dbReference type="Proteomes" id="UP000583944"/>
    </source>
</evidence>
<evidence type="ECO:0000313" key="2">
    <source>
        <dbReference type="EMBL" id="KAF5214234.1"/>
    </source>
</evidence>
<protein>
    <recommendedName>
        <fullName evidence="4">Mucin TcMUC</fullName>
    </recommendedName>
</protein>
<dbReference type="VEuPathDB" id="TriTrypDB:BCY84_09208"/>
<organism evidence="2 3">
    <name type="scientific">Trypanosoma cruzi</name>
    <dbReference type="NCBI Taxonomy" id="5693"/>
    <lineage>
        <taxon>Eukaryota</taxon>
        <taxon>Discoba</taxon>
        <taxon>Euglenozoa</taxon>
        <taxon>Kinetoplastea</taxon>
        <taxon>Metakinetoplastina</taxon>
        <taxon>Trypanosomatida</taxon>
        <taxon>Trypanosomatidae</taxon>
        <taxon>Trypanosoma</taxon>
        <taxon>Schizotrypanum</taxon>
    </lineage>
</organism>
<dbReference type="Proteomes" id="UP000583944">
    <property type="component" value="Unassembled WGS sequence"/>
</dbReference>
<dbReference type="EMBL" id="JABDHM010000569">
    <property type="protein sequence ID" value="KAF5214234.1"/>
    <property type="molecule type" value="Genomic_DNA"/>
</dbReference>
<reference evidence="2 3" key="1">
    <citation type="journal article" date="2019" name="Genome Biol. Evol.">
        <title>Nanopore Sequencing Significantly Improves Genome Assembly of the Protozoan Parasite Trypanosoma cruzi.</title>
        <authorList>
            <person name="Diaz-Viraque F."/>
            <person name="Pita S."/>
            <person name="Greif G."/>
            <person name="de Souza R.C.M."/>
            <person name="Iraola G."/>
            <person name="Robello C."/>
        </authorList>
    </citation>
    <scope>NUCLEOTIDE SEQUENCE [LARGE SCALE GENOMIC DNA]</scope>
    <source>
        <strain evidence="2 3">Berenice</strain>
    </source>
</reference>